<dbReference type="RefSeq" id="WP_064274824.1">
    <property type="nucleotide sequence ID" value="NZ_LUTU01000009.1"/>
</dbReference>
<dbReference type="EMBL" id="LUTU01000009">
    <property type="protein sequence ID" value="OAJ67163.1"/>
    <property type="molecule type" value="Genomic_DNA"/>
</dbReference>
<gene>
    <name evidence="2" type="ORF">A0123_02135</name>
</gene>
<dbReference type="GO" id="GO:0033539">
    <property type="term" value="P:fatty acid beta-oxidation using acyl-CoA dehydrogenase"/>
    <property type="evidence" value="ECO:0007669"/>
    <property type="project" value="TreeGrafter"/>
</dbReference>
<comment type="caution">
    <text evidence="2">The sequence shown here is derived from an EMBL/GenBank/DDBJ whole genome shotgun (WGS) entry which is preliminary data.</text>
</comment>
<evidence type="ECO:0000313" key="3">
    <source>
        <dbReference type="Proteomes" id="UP000077786"/>
    </source>
</evidence>
<accession>A0A1B6VIW5</accession>
<dbReference type="InterPro" id="IPR009100">
    <property type="entry name" value="AcylCoA_DH/oxidase_NM_dom_sf"/>
</dbReference>
<reference evidence="2 3" key="1">
    <citation type="submission" date="2016-03" db="EMBL/GenBank/DDBJ databases">
        <title>Draft genome sequence of Gluconobacter cerinus strain CECT 9110.</title>
        <authorList>
            <person name="Sainz F."/>
            <person name="Mas A."/>
            <person name="Torija M.J."/>
        </authorList>
    </citation>
    <scope>NUCLEOTIDE SEQUENCE [LARGE SCALE GENOMIC DNA]</scope>
    <source>
        <strain evidence="2 3">CECT 9110</strain>
    </source>
</reference>
<dbReference type="PANTHER" id="PTHR48083">
    <property type="entry name" value="MEDIUM-CHAIN SPECIFIC ACYL-COA DEHYDROGENASE, MITOCHONDRIAL-RELATED"/>
    <property type="match status" value="1"/>
</dbReference>
<dbReference type="GO" id="GO:0005737">
    <property type="term" value="C:cytoplasm"/>
    <property type="evidence" value="ECO:0007669"/>
    <property type="project" value="TreeGrafter"/>
</dbReference>
<dbReference type="GO" id="GO:0003995">
    <property type="term" value="F:acyl-CoA dehydrogenase activity"/>
    <property type="evidence" value="ECO:0007669"/>
    <property type="project" value="TreeGrafter"/>
</dbReference>
<dbReference type="Proteomes" id="UP000077786">
    <property type="component" value="Unassembled WGS sequence"/>
</dbReference>
<dbReference type="OrthoDB" id="2986495at2"/>
<dbReference type="InterPro" id="IPR036250">
    <property type="entry name" value="AcylCo_DH-like_C"/>
</dbReference>
<proteinExistence type="predicted"/>
<dbReference type="Gene3D" id="1.10.540.10">
    <property type="entry name" value="Acyl-CoA dehydrogenase/oxidase, N-terminal domain"/>
    <property type="match status" value="1"/>
</dbReference>
<name>A0A1B6VIW5_9PROT</name>
<dbReference type="SUPFAM" id="SSF47203">
    <property type="entry name" value="Acyl-CoA dehydrogenase C-terminal domain-like"/>
    <property type="match status" value="1"/>
</dbReference>
<dbReference type="PATRIC" id="fig|38307.3.peg.2205"/>
<dbReference type="InterPro" id="IPR037069">
    <property type="entry name" value="AcylCoA_DH/ox_N_sf"/>
</dbReference>
<dbReference type="InterPro" id="IPR050741">
    <property type="entry name" value="Acyl-CoA_dehydrogenase"/>
</dbReference>
<evidence type="ECO:0000256" key="1">
    <source>
        <dbReference type="ARBA" id="ARBA00023002"/>
    </source>
</evidence>
<dbReference type="SUPFAM" id="SSF56645">
    <property type="entry name" value="Acyl-CoA dehydrogenase NM domain-like"/>
    <property type="match status" value="1"/>
</dbReference>
<dbReference type="AlphaFoldDB" id="A0A1B6VIW5"/>
<keyword evidence="1" id="KW-0560">Oxidoreductase</keyword>
<evidence type="ECO:0000313" key="2">
    <source>
        <dbReference type="EMBL" id="OAJ67163.1"/>
    </source>
</evidence>
<organism evidence="2 3">
    <name type="scientific">Gluconobacter cerinus</name>
    <dbReference type="NCBI Taxonomy" id="38307"/>
    <lineage>
        <taxon>Bacteria</taxon>
        <taxon>Pseudomonadati</taxon>
        <taxon>Pseudomonadota</taxon>
        <taxon>Alphaproteobacteria</taxon>
        <taxon>Acetobacterales</taxon>
        <taxon>Acetobacteraceae</taxon>
        <taxon>Gluconobacter</taxon>
    </lineage>
</organism>
<dbReference type="GO" id="GO:0050660">
    <property type="term" value="F:flavin adenine dinucleotide binding"/>
    <property type="evidence" value="ECO:0007669"/>
    <property type="project" value="InterPro"/>
</dbReference>
<dbReference type="Gene3D" id="1.20.140.10">
    <property type="entry name" value="Butyryl-CoA Dehydrogenase, subunit A, domain 3"/>
    <property type="match status" value="1"/>
</dbReference>
<dbReference type="PANTHER" id="PTHR48083:SF37">
    <property type="entry name" value="DEHYDROGENASE, PUTATIVE-RELATED"/>
    <property type="match status" value="1"/>
</dbReference>
<protein>
    <submittedName>
        <fullName evidence="2">Acyl-CoA dehydrogenase</fullName>
    </submittedName>
</protein>
<sequence length="377" mass="41054">MLVADQSTCLERLALFRARLQRLFEAWKAKPLSVPENQFPGELLNALRTTGAFDALFATEDNGLGLCQTPEGAQILMMLLRKVGYLSLSLGRCLEGHVNVVRLVELYGTRFQRHALKLQLKNGSLAGIWVTDGSSPVTIRRKGPNYTLSGIKGFASGIRQVGVALITAMPQHGEALMVLAPTTDFERHRPGPGTLTGMQASGTGAYDFTGLQISSDDIIGSSGDYLRQPEFSAGAWRGSAVALGGMDHLIDLLRQELLERERAGSPHQLTRIGEALILQKTAAMWVHEAAQAAYSAYMRPEDVTSIINLARLAVEQAALDLITLVQRSLGLAAFIKGKAVEQIMRDLATYLRQPAPDEALTEAAAWFVHHDWPEAGQ</sequence>